<accession>A0A916RBJ2</accession>
<dbReference type="EC" id="2.1.1.152" evidence="6"/>
<dbReference type="PANTHER" id="PTHR43467:SF1">
    <property type="entry name" value="PRECORRIN-6A SYNTHASE [DEACETYLATING]"/>
    <property type="match status" value="1"/>
</dbReference>
<evidence type="ECO:0000313" key="9">
    <source>
        <dbReference type="Proteomes" id="UP000596977"/>
    </source>
</evidence>
<dbReference type="InterPro" id="IPR012797">
    <property type="entry name" value="CobF"/>
</dbReference>
<dbReference type="CDD" id="cd11643">
    <property type="entry name" value="Precorrin-6A-synthase"/>
    <property type="match status" value="1"/>
</dbReference>
<dbReference type="InterPro" id="IPR000878">
    <property type="entry name" value="4pyrrol_Mease"/>
</dbReference>
<protein>
    <recommendedName>
        <fullName evidence="6">Precorrin-6A synthase [deacetylating]</fullName>
        <ecNumber evidence="6">2.1.1.152</ecNumber>
    </recommendedName>
</protein>
<feature type="domain" description="Tetrapyrrole methylase" evidence="7">
    <location>
        <begin position="3"/>
        <end position="221"/>
    </location>
</feature>
<keyword evidence="9" id="KW-1185">Reference proteome</keyword>
<comment type="caution">
    <text evidence="8">The sequence shown here is derived from an EMBL/GenBank/DDBJ whole genome shotgun (WGS) entry which is preliminary data.</text>
</comment>
<dbReference type="InterPro" id="IPR014777">
    <property type="entry name" value="4pyrrole_Mease_sub1"/>
</dbReference>
<comment type="catalytic activity">
    <reaction evidence="6">
        <text>precorrin-5 + S-adenosyl-L-methionine + H2O = precorrin-6A + acetate + S-adenosyl-L-homocysteine + 2 H(+)</text>
        <dbReference type="Rhea" id="RHEA:18261"/>
        <dbReference type="ChEBI" id="CHEBI:15377"/>
        <dbReference type="ChEBI" id="CHEBI:15378"/>
        <dbReference type="ChEBI" id="CHEBI:30089"/>
        <dbReference type="ChEBI" id="CHEBI:57856"/>
        <dbReference type="ChEBI" id="CHEBI:59789"/>
        <dbReference type="ChEBI" id="CHEBI:77871"/>
        <dbReference type="ChEBI" id="CHEBI:77872"/>
        <dbReference type="EC" id="2.1.1.152"/>
    </reaction>
</comment>
<dbReference type="InterPro" id="IPR035996">
    <property type="entry name" value="4pyrrol_Methylase_sf"/>
</dbReference>
<evidence type="ECO:0000256" key="6">
    <source>
        <dbReference type="PIRNR" id="PIRNR036525"/>
    </source>
</evidence>
<keyword evidence="3 6" id="KW-0489">Methyltransferase</keyword>
<dbReference type="Pfam" id="PF00590">
    <property type="entry name" value="TP_methylase"/>
    <property type="match status" value="1"/>
</dbReference>
<sequence>MRKLFIIGIGTGNREHVTMQAISALNQIDVVFIPTKGDEKAALAAIRHEICDRYISRPVEIREFPILQRNRETPDYRQRVIDWHDMIAQSYGKLFADMPDDANGALLVWGDPGLYDSTLRIVESVKEQTGLAFDIEVIPGITAIQALTAAFAIPLNTIGNPVTITTGRKLVSGWPDGADSVVVMLDGQKTYAQIAPGNIDIYWAAYVGMEQEILISGPLAKVRDKISAAREAARAEHGWIMDIYLLRRTSA</sequence>
<dbReference type="Gene3D" id="3.30.950.10">
    <property type="entry name" value="Methyltransferase, Cobalt-precorrin-4 Transmethylase, Domain 2"/>
    <property type="match status" value="1"/>
</dbReference>
<dbReference type="Proteomes" id="UP000596977">
    <property type="component" value="Unassembled WGS sequence"/>
</dbReference>
<keyword evidence="2" id="KW-0169">Cobalamin biosynthesis</keyword>
<reference evidence="8 9" key="1">
    <citation type="journal article" date="2014" name="Int. J. Syst. Evol. Microbiol.">
        <title>Complete genome sequence of Corynebacterium casei LMG S-19264T (=DSM 44701T), isolated from a smear-ripened cheese.</title>
        <authorList>
            <consortium name="US DOE Joint Genome Institute (JGI-PGF)"/>
            <person name="Walter F."/>
            <person name="Albersmeier A."/>
            <person name="Kalinowski J."/>
            <person name="Ruckert C."/>
        </authorList>
    </citation>
    <scope>NUCLEOTIDE SEQUENCE [LARGE SCALE GENOMIC DNA]</scope>
    <source>
        <strain evidence="8 9">CGMCC 1.15896</strain>
    </source>
</reference>
<evidence type="ECO:0000256" key="4">
    <source>
        <dbReference type="ARBA" id="ARBA00022679"/>
    </source>
</evidence>
<dbReference type="PIRSF" id="PIRSF036525">
    <property type="entry name" value="CobF"/>
    <property type="match status" value="1"/>
</dbReference>
<evidence type="ECO:0000256" key="2">
    <source>
        <dbReference type="ARBA" id="ARBA00022573"/>
    </source>
</evidence>
<dbReference type="GO" id="GO:0009236">
    <property type="term" value="P:cobalamin biosynthetic process"/>
    <property type="evidence" value="ECO:0007669"/>
    <property type="project" value="UniProtKB-KW"/>
</dbReference>
<comment type="pathway">
    <text evidence="1">Cofactor biosynthesis; adenosylcobalamin biosynthesis.</text>
</comment>
<dbReference type="RefSeq" id="WP_127074258.1">
    <property type="nucleotide sequence ID" value="NZ_BMKB01000003.1"/>
</dbReference>
<comment type="function">
    <text evidence="6">Catalyzes the methylation of C-1 in precorrin-5 and the subsequent extrusion of acetic acid from the resulting intermediate to form cobalt-precorrin-6A.</text>
</comment>
<dbReference type="GO" id="GO:0043819">
    <property type="term" value="F:precorrin-6A synthase (deacetylating) activity"/>
    <property type="evidence" value="ECO:0007669"/>
    <property type="project" value="UniProtKB-EC"/>
</dbReference>
<evidence type="ECO:0000256" key="5">
    <source>
        <dbReference type="ARBA" id="ARBA00022691"/>
    </source>
</evidence>
<proteinExistence type="predicted"/>
<dbReference type="InterPro" id="IPR014776">
    <property type="entry name" value="4pyrrole_Mease_sub2"/>
</dbReference>
<evidence type="ECO:0000256" key="1">
    <source>
        <dbReference type="ARBA" id="ARBA00004953"/>
    </source>
</evidence>
<name>A0A916RBJ2_9HYPH</name>
<dbReference type="Gene3D" id="3.40.1010.10">
    <property type="entry name" value="Cobalt-precorrin-4 Transmethylase, Domain 1"/>
    <property type="match status" value="1"/>
</dbReference>
<dbReference type="OrthoDB" id="9787471at2"/>
<organism evidence="8 9">
    <name type="scientific">Pelagibacterium lentulum</name>
    <dbReference type="NCBI Taxonomy" id="2029865"/>
    <lineage>
        <taxon>Bacteria</taxon>
        <taxon>Pseudomonadati</taxon>
        <taxon>Pseudomonadota</taxon>
        <taxon>Alphaproteobacteria</taxon>
        <taxon>Hyphomicrobiales</taxon>
        <taxon>Devosiaceae</taxon>
        <taxon>Pelagibacterium</taxon>
    </lineage>
</organism>
<evidence type="ECO:0000256" key="3">
    <source>
        <dbReference type="ARBA" id="ARBA00022603"/>
    </source>
</evidence>
<keyword evidence="5 6" id="KW-0949">S-adenosyl-L-methionine</keyword>
<dbReference type="EMBL" id="BMKB01000003">
    <property type="protein sequence ID" value="GGA49447.1"/>
    <property type="molecule type" value="Genomic_DNA"/>
</dbReference>
<dbReference type="SUPFAM" id="SSF53790">
    <property type="entry name" value="Tetrapyrrole methylase"/>
    <property type="match status" value="1"/>
</dbReference>
<evidence type="ECO:0000259" key="7">
    <source>
        <dbReference type="Pfam" id="PF00590"/>
    </source>
</evidence>
<gene>
    <name evidence="8" type="primary">cobF</name>
    <name evidence="8" type="ORF">GCM10011499_19150</name>
</gene>
<dbReference type="PANTHER" id="PTHR43467">
    <property type="entry name" value="COBALT-PRECORRIN-2 C(20)-METHYLTRANSFERASE"/>
    <property type="match status" value="1"/>
</dbReference>
<dbReference type="GO" id="GO:0032259">
    <property type="term" value="P:methylation"/>
    <property type="evidence" value="ECO:0007669"/>
    <property type="project" value="UniProtKB-KW"/>
</dbReference>
<evidence type="ECO:0000313" key="8">
    <source>
        <dbReference type="EMBL" id="GGA49447.1"/>
    </source>
</evidence>
<keyword evidence="4 6" id="KW-0808">Transferase</keyword>
<dbReference type="AlphaFoldDB" id="A0A916RBJ2"/>
<dbReference type="NCBIfam" id="TIGR02434">
    <property type="entry name" value="CobF"/>
    <property type="match status" value="1"/>
</dbReference>